<proteinExistence type="predicted"/>
<evidence type="ECO:0000259" key="1">
    <source>
        <dbReference type="Pfam" id="PF07607"/>
    </source>
</evidence>
<sequence length="425" mass="46959">MNPTAEPGATTGGGAHREPTAELLGPVLAIGADTLARSFASRSTKIDGMRRRLPIFVVLLLVADGATAIDRVTFATEAGEQTVEGRVLAADATGGRLVESSDGALTVVTGEEVRGVESDDAPFAPLGADAFAEAMLAELPEGFQVYQTAHYVVCYNTSREYAQWTSSLLERLHKAFTAYWQRAGFELHEPEFPLAVIVYSNADQYAQESRDELGSATGAVVGHYSLATNRVRMYDLTGADQFRRNTGARVSRRDISRLLASPAAEPLVATIIHEATHQIAFNCGLQQRYADIPLWLLEGMAVYFETPDLSAGRGWRGIGKVNQRRLAIFRQNLRTWSPARIAAIVASDKPLRETRTANDAYSDAWALNYYLIQRQPKQYVEYVRMMSERKPLRSAPEDQRISDFTDHFGDLAPLSRELAELMQRL</sequence>
<dbReference type="Pfam" id="PF07607">
    <property type="entry name" value="DUF1570"/>
    <property type="match status" value="1"/>
</dbReference>
<evidence type="ECO:0000313" key="3">
    <source>
        <dbReference type="Proteomes" id="UP000317429"/>
    </source>
</evidence>
<gene>
    <name evidence="2" type="ORF">Pla175_46610</name>
</gene>
<accession>A0A518DID3</accession>
<feature type="domain" description="DUF1570" evidence="1">
    <location>
        <begin position="268"/>
        <end position="392"/>
    </location>
</feature>
<dbReference type="EMBL" id="CP036291">
    <property type="protein sequence ID" value="QDU91241.1"/>
    <property type="molecule type" value="Genomic_DNA"/>
</dbReference>
<dbReference type="OrthoDB" id="291356at2"/>
<organism evidence="2 3">
    <name type="scientific">Pirellulimonas nuda</name>
    <dbReference type="NCBI Taxonomy" id="2528009"/>
    <lineage>
        <taxon>Bacteria</taxon>
        <taxon>Pseudomonadati</taxon>
        <taxon>Planctomycetota</taxon>
        <taxon>Planctomycetia</taxon>
        <taxon>Pirellulales</taxon>
        <taxon>Lacipirellulaceae</taxon>
        <taxon>Pirellulimonas</taxon>
    </lineage>
</organism>
<evidence type="ECO:0000313" key="2">
    <source>
        <dbReference type="EMBL" id="QDU91241.1"/>
    </source>
</evidence>
<dbReference type="InterPro" id="IPR011464">
    <property type="entry name" value="DUF1570"/>
</dbReference>
<dbReference type="RefSeq" id="WP_145291167.1">
    <property type="nucleotide sequence ID" value="NZ_CP036291.1"/>
</dbReference>
<reference evidence="2 3" key="1">
    <citation type="submission" date="2019-02" db="EMBL/GenBank/DDBJ databases">
        <title>Deep-cultivation of Planctomycetes and their phenomic and genomic characterization uncovers novel biology.</title>
        <authorList>
            <person name="Wiegand S."/>
            <person name="Jogler M."/>
            <person name="Boedeker C."/>
            <person name="Pinto D."/>
            <person name="Vollmers J."/>
            <person name="Rivas-Marin E."/>
            <person name="Kohn T."/>
            <person name="Peeters S.H."/>
            <person name="Heuer A."/>
            <person name="Rast P."/>
            <person name="Oberbeckmann S."/>
            <person name="Bunk B."/>
            <person name="Jeske O."/>
            <person name="Meyerdierks A."/>
            <person name="Storesund J.E."/>
            <person name="Kallscheuer N."/>
            <person name="Luecker S."/>
            <person name="Lage O.M."/>
            <person name="Pohl T."/>
            <person name="Merkel B.J."/>
            <person name="Hornburger P."/>
            <person name="Mueller R.-W."/>
            <person name="Bruemmer F."/>
            <person name="Labrenz M."/>
            <person name="Spormann A.M."/>
            <person name="Op den Camp H."/>
            <person name="Overmann J."/>
            <person name="Amann R."/>
            <person name="Jetten M.S.M."/>
            <person name="Mascher T."/>
            <person name="Medema M.H."/>
            <person name="Devos D.P."/>
            <person name="Kaster A.-K."/>
            <person name="Ovreas L."/>
            <person name="Rohde M."/>
            <person name="Galperin M.Y."/>
            <person name="Jogler C."/>
        </authorList>
    </citation>
    <scope>NUCLEOTIDE SEQUENCE [LARGE SCALE GENOMIC DNA]</scope>
    <source>
        <strain evidence="2 3">Pla175</strain>
    </source>
</reference>
<keyword evidence="3" id="KW-1185">Reference proteome</keyword>
<dbReference type="Proteomes" id="UP000317429">
    <property type="component" value="Chromosome"/>
</dbReference>
<name>A0A518DID3_9BACT</name>
<dbReference type="AlphaFoldDB" id="A0A518DID3"/>
<protein>
    <recommendedName>
        <fullName evidence="1">DUF1570 domain-containing protein</fullName>
    </recommendedName>
</protein>
<dbReference type="KEGG" id="pnd:Pla175_46610"/>